<dbReference type="OMA" id="WGTMEHP"/>
<dbReference type="InterPro" id="IPR014782">
    <property type="entry name" value="Peptidase_M1_dom"/>
</dbReference>
<dbReference type="OrthoDB" id="10031169at2759"/>
<dbReference type="GO" id="GO:0008270">
    <property type="term" value="F:zinc ion binding"/>
    <property type="evidence" value="ECO:0007669"/>
    <property type="project" value="UniProtKB-UniRule"/>
</dbReference>
<protein>
    <recommendedName>
        <fullName evidence="11">Aminopeptidase</fullName>
        <ecNumber evidence="11">3.4.11.-</ecNumber>
    </recommendedName>
</protein>
<dbReference type="SUPFAM" id="SSF63737">
    <property type="entry name" value="Leukotriene A4 hydrolase N-terminal domain"/>
    <property type="match status" value="1"/>
</dbReference>
<evidence type="ECO:0000256" key="3">
    <source>
        <dbReference type="ARBA" id="ARBA00022670"/>
    </source>
</evidence>
<dbReference type="Pfam" id="PF01433">
    <property type="entry name" value="Peptidase_M1"/>
    <property type="match status" value="1"/>
</dbReference>
<dbReference type="GO" id="GO:0005615">
    <property type="term" value="C:extracellular space"/>
    <property type="evidence" value="ECO:0007669"/>
    <property type="project" value="TreeGrafter"/>
</dbReference>
<dbReference type="GO" id="GO:0043171">
    <property type="term" value="P:peptide catabolic process"/>
    <property type="evidence" value="ECO:0007669"/>
    <property type="project" value="TreeGrafter"/>
</dbReference>
<keyword evidence="7 11" id="KW-0482">Metalloprotease</keyword>
<comment type="similarity">
    <text evidence="1 11">Belongs to the peptidase M1 family.</text>
</comment>
<dbReference type="GO" id="GO:0070006">
    <property type="term" value="F:metalloaminopeptidase activity"/>
    <property type="evidence" value="ECO:0007669"/>
    <property type="project" value="TreeGrafter"/>
</dbReference>
<dbReference type="InterPro" id="IPR042097">
    <property type="entry name" value="Aminopeptidase_N-like_N_sf"/>
</dbReference>
<feature type="domain" description="Peptidase M1 membrane alanine aminopeptidase" evidence="12">
    <location>
        <begin position="283"/>
        <end position="500"/>
    </location>
</feature>
<dbReference type="Proteomes" id="UP000186303">
    <property type="component" value="Chromosome 6"/>
</dbReference>
<dbReference type="InterPro" id="IPR027268">
    <property type="entry name" value="Peptidase_M4/M1_CTD_sf"/>
</dbReference>
<evidence type="ECO:0000256" key="6">
    <source>
        <dbReference type="ARBA" id="ARBA00022833"/>
    </source>
</evidence>
<dbReference type="KEGG" id="msym:MSY001_1340"/>
<dbReference type="SUPFAM" id="SSF55486">
    <property type="entry name" value="Metalloproteases ('zincins'), catalytic domain"/>
    <property type="match status" value="1"/>
</dbReference>
<dbReference type="HOGENOM" id="CLU_003705_0_2_1"/>
<feature type="domain" description="Aminopeptidase N-like N-terminal" evidence="14">
    <location>
        <begin position="36"/>
        <end position="200"/>
    </location>
</feature>
<dbReference type="EMBL" id="LT671826">
    <property type="protein sequence ID" value="SHO79466.1"/>
    <property type="molecule type" value="Genomic_DNA"/>
</dbReference>
<dbReference type="InterPro" id="IPR024571">
    <property type="entry name" value="ERAP1-like_C_dom"/>
</dbReference>
<evidence type="ECO:0000256" key="7">
    <source>
        <dbReference type="ARBA" id="ARBA00023049"/>
    </source>
</evidence>
<sequence>MWLSAWWASWALVASSLMHFLTHGPHSFQLPTHVRPAHYELTILSDLASLQFQGAMQAQLQVQEATHTIEFQAGANLALSDVRVRVDGHSMLVAPDIDRERERVQVRLASPLVPGADVQVLVGFRAPIDRSMRGYYSSTWAHDGKNGTYAVTQFSPASGRRAFPGWDEPAFKATYTFRMIHTATTQALGNMPVARSTSVDAAAMACALHADDLGMPLLGTAHERWVLTEFEETPRMSSYLVGWANGVFEHRSGSYTSPLTGRTVPLRIYATPEYIGQTEHGLRVMERELPIYESLFGIAYPLPKLDGLVVADFDVHAMENWGLITSRTSVFAYDKASDLAGLKSATGTIGHELGHMWFGNMVTMAWWDNLWLKEAFATLMGEVLVLRRAVPEWDTQSDFVAAHVHRAMALDAKRSSHPIEMPLNTEHVEKTLTQTFDAIPYSKGASVLRMLAATIGERVFLEGVSAYLRAHLYGNTVTADLWNSLSEASGLDVRALMSTWTLQQGFPVVQAQQRGSFIELRQMRFLETGPPMPPDDETLWQIPLAIKTWYDDAEVHGVMLPARRTYKVPLPRGSRWKLNADTSGFYRVQYPPDHLRMLVQEANMSVADRMGLLSDVVALGAAGYMSMTESLDGMALFERESSAPVLHVLAQSMATLASVWWEQPEHVQASLHAWRADVFGPWARRCMLARDGDSAEERQLRAVVVDAAGAAGDAWTLRAIRAQFEQLQATDDDAHIPADLLRPVLRESVRHGDAQAFDTVWRIYERPRSPAHKVAAMHALSATRDDRRIDTLLAFVLGPEIKTQDVPIFFAALASNPAARRRLWEKTMAHFDALAVRFERNFSFKNVIRSAIDSLTRHEDADAIEAFFRTRDTSTYDMSLAQALESVRAQAQWLERGASAVEAWCAARRR</sequence>
<dbReference type="Pfam" id="PF17900">
    <property type="entry name" value="Peptidase_M1_N"/>
    <property type="match status" value="1"/>
</dbReference>
<dbReference type="AlphaFoldDB" id="M5E8W4"/>
<evidence type="ECO:0000256" key="10">
    <source>
        <dbReference type="PIRSR" id="PIRSR634016-4"/>
    </source>
</evidence>
<evidence type="ECO:0000256" key="5">
    <source>
        <dbReference type="ARBA" id="ARBA00022801"/>
    </source>
</evidence>
<dbReference type="Gene3D" id="1.10.390.10">
    <property type="entry name" value="Neutral Protease Domain 2"/>
    <property type="match status" value="1"/>
</dbReference>
<feature type="binding site" evidence="9">
    <location>
        <position position="374"/>
    </location>
    <ligand>
        <name>Zn(2+)</name>
        <dbReference type="ChEBI" id="CHEBI:29105"/>
        <note>catalytic</note>
    </ligand>
</feature>
<name>M5E8W4_MALS4</name>
<evidence type="ECO:0000313" key="16">
    <source>
        <dbReference type="Proteomes" id="UP000186303"/>
    </source>
</evidence>
<evidence type="ECO:0000256" key="4">
    <source>
        <dbReference type="ARBA" id="ARBA00022723"/>
    </source>
</evidence>
<keyword evidence="5 11" id="KW-0378">Hydrolase</keyword>
<dbReference type="InterPro" id="IPR001930">
    <property type="entry name" value="Peptidase_M1"/>
</dbReference>
<evidence type="ECO:0000259" key="14">
    <source>
        <dbReference type="Pfam" id="PF17900"/>
    </source>
</evidence>
<reference evidence="16" key="1">
    <citation type="journal article" date="2017" name="Nucleic Acids Res.">
        <title>Proteogenomics produces comprehensive and highly accurate protein-coding gene annotation in a complete genome assembly of Malassezia sympodialis.</title>
        <authorList>
            <person name="Zhu Y."/>
            <person name="Engstroem P.G."/>
            <person name="Tellgren-Roth C."/>
            <person name="Baudo C.D."/>
            <person name="Kennell J.C."/>
            <person name="Sun S."/>
            <person name="Billmyre R.B."/>
            <person name="Schroeder M.S."/>
            <person name="Andersson A."/>
            <person name="Holm T."/>
            <person name="Sigurgeirsson B."/>
            <person name="Wu G."/>
            <person name="Sankaranarayanan S.R."/>
            <person name="Siddharthan R."/>
            <person name="Sanyal K."/>
            <person name="Lundeberg J."/>
            <person name="Nystedt B."/>
            <person name="Boekhout T."/>
            <person name="Dawson T.L. Jr."/>
            <person name="Heitman J."/>
            <person name="Scheynius A."/>
            <person name="Lehtioe J."/>
        </authorList>
    </citation>
    <scope>NUCLEOTIDE SEQUENCE [LARGE SCALE GENOMIC DNA]</scope>
    <source>
        <strain evidence="16">ATCC 42132</strain>
    </source>
</reference>
<evidence type="ECO:0000256" key="9">
    <source>
        <dbReference type="PIRSR" id="PIRSR634016-3"/>
    </source>
</evidence>
<dbReference type="InterPro" id="IPR045357">
    <property type="entry name" value="Aminopeptidase_N-like_N"/>
</dbReference>
<dbReference type="Gene3D" id="2.60.40.1910">
    <property type="match status" value="1"/>
</dbReference>
<feature type="binding site" evidence="9">
    <location>
        <position position="355"/>
    </location>
    <ligand>
        <name>Zn(2+)</name>
        <dbReference type="ChEBI" id="CHEBI:29105"/>
        <note>catalytic</note>
    </ligand>
</feature>
<evidence type="ECO:0000313" key="15">
    <source>
        <dbReference type="EMBL" id="SHO79466.1"/>
    </source>
</evidence>
<dbReference type="PANTHER" id="PTHR11533:SF174">
    <property type="entry name" value="PUROMYCIN-SENSITIVE AMINOPEPTIDASE-RELATED"/>
    <property type="match status" value="1"/>
</dbReference>
<dbReference type="Pfam" id="PF11838">
    <property type="entry name" value="ERAP1_C"/>
    <property type="match status" value="1"/>
</dbReference>
<dbReference type="GO" id="GO:0005737">
    <property type="term" value="C:cytoplasm"/>
    <property type="evidence" value="ECO:0007669"/>
    <property type="project" value="TreeGrafter"/>
</dbReference>
<dbReference type="GO" id="GO:0042277">
    <property type="term" value="F:peptide binding"/>
    <property type="evidence" value="ECO:0007669"/>
    <property type="project" value="TreeGrafter"/>
</dbReference>
<evidence type="ECO:0000259" key="13">
    <source>
        <dbReference type="Pfam" id="PF11838"/>
    </source>
</evidence>
<evidence type="ECO:0000259" key="12">
    <source>
        <dbReference type="Pfam" id="PF01433"/>
    </source>
</evidence>
<feature type="active site" description="Proton acceptor" evidence="8">
    <location>
        <position position="352"/>
    </location>
</feature>
<dbReference type="Gene3D" id="2.60.40.1730">
    <property type="entry name" value="tricorn interacting facor f3 domain"/>
    <property type="match status" value="1"/>
</dbReference>
<evidence type="ECO:0000256" key="1">
    <source>
        <dbReference type="ARBA" id="ARBA00010136"/>
    </source>
</evidence>
<dbReference type="GO" id="GO:0006508">
    <property type="term" value="P:proteolysis"/>
    <property type="evidence" value="ECO:0007669"/>
    <property type="project" value="UniProtKB-KW"/>
</dbReference>
<dbReference type="CDD" id="cd09601">
    <property type="entry name" value="M1_APN-Q_like"/>
    <property type="match status" value="1"/>
</dbReference>
<gene>
    <name evidence="15" type="ORF">MSYG_3815</name>
</gene>
<keyword evidence="2 11" id="KW-0031">Aminopeptidase</keyword>
<dbReference type="Gene3D" id="1.25.50.20">
    <property type="match status" value="1"/>
</dbReference>
<dbReference type="GO" id="GO:0016020">
    <property type="term" value="C:membrane"/>
    <property type="evidence" value="ECO:0007669"/>
    <property type="project" value="TreeGrafter"/>
</dbReference>
<evidence type="ECO:0000256" key="11">
    <source>
        <dbReference type="RuleBase" id="RU364040"/>
    </source>
</evidence>
<dbReference type="InterPro" id="IPR034016">
    <property type="entry name" value="M1_APN-typ"/>
</dbReference>
<proteinExistence type="inferred from homology"/>
<dbReference type="PRINTS" id="PR00756">
    <property type="entry name" value="ALADIPTASE"/>
</dbReference>
<dbReference type="FunFam" id="1.10.390.10:FF:000006">
    <property type="entry name" value="Puromycin-sensitive aminopeptidase"/>
    <property type="match status" value="1"/>
</dbReference>
<feature type="binding site" evidence="9">
    <location>
        <position position="351"/>
    </location>
    <ligand>
        <name>Zn(2+)</name>
        <dbReference type="ChEBI" id="CHEBI:29105"/>
        <note>catalytic</note>
    </ligand>
</feature>
<keyword evidence="16" id="KW-1185">Reference proteome</keyword>
<dbReference type="PANTHER" id="PTHR11533">
    <property type="entry name" value="PROTEASE M1 ZINC METALLOPROTEASE"/>
    <property type="match status" value="1"/>
</dbReference>
<accession>M5E8W4</accession>
<evidence type="ECO:0000256" key="8">
    <source>
        <dbReference type="PIRSR" id="PIRSR634016-1"/>
    </source>
</evidence>
<comment type="cofactor">
    <cofactor evidence="9 11">
        <name>Zn(2+)</name>
        <dbReference type="ChEBI" id="CHEBI:29105"/>
    </cofactor>
    <text evidence="9 11">Binds 1 zinc ion per subunit.</text>
</comment>
<organism evidence="15 16">
    <name type="scientific">Malassezia sympodialis (strain ATCC 42132)</name>
    <name type="common">Atopic eczema-associated yeast</name>
    <dbReference type="NCBI Taxonomy" id="1230383"/>
    <lineage>
        <taxon>Eukaryota</taxon>
        <taxon>Fungi</taxon>
        <taxon>Dikarya</taxon>
        <taxon>Basidiomycota</taxon>
        <taxon>Ustilaginomycotina</taxon>
        <taxon>Malasseziomycetes</taxon>
        <taxon>Malasseziales</taxon>
        <taxon>Malasseziaceae</taxon>
        <taxon>Malassezia</taxon>
    </lineage>
</organism>
<keyword evidence="4 9" id="KW-0479">Metal-binding</keyword>
<keyword evidence="6 9" id="KW-0862">Zinc</keyword>
<dbReference type="EC" id="3.4.11.-" evidence="11"/>
<dbReference type="VEuPathDB" id="FungiDB:MSYG_3815"/>
<dbReference type="RefSeq" id="XP_018739930.1">
    <property type="nucleotide sequence ID" value="XM_018883141.1"/>
</dbReference>
<keyword evidence="3 11" id="KW-0645">Protease</keyword>
<feature type="domain" description="ERAP1-like C-terminal" evidence="13">
    <location>
        <begin position="576"/>
        <end position="889"/>
    </location>
</feature>
<feature type="site" description="Transition state stabilizer" evidence="10">
    <location>
        <position position="441"/>
    </location>
</feature>
<evidence type="ECO:0000256" key="2">
    <source>
        <dbReference type="ARBA" id="ARBA00022438"/>
    </source>
</evidence>
<dbReference type="InterPro" id="IPR050344">
    <property type="entry name" value="Peptidase_M1_aminopeptidases"/>
</dbReference>